<dbReference type="AlphaFoldDB" id="A0A843WPM8"/>
<keyword evidence="2" id="KW-1185">Reference proteome</keyword>
<evidence type="ECO:0000313" key="2">
    <source>
        <dbReference type="Proteomes" id="UP000652761"/>
    </source>
</evidence>
<gene>
    <name evidence="1" type="ORF">Taro_039260</name>
</gene>
<proteinExistence type="predicted"/>
<organism evidence="1 2">
    <name type="scientific">Colocasia esculenta</name>
    <name type="common">Wild taro</name>
    <name type="synonym">Arum esculentum</name>
    <dbReference type="NCBI Taxonomy" id="4460"/>
    <lineage>
        <taxon>Eukaryota</taxon>
        <taxon>Viridiplantae</taxon>
        <taxon>Streptophyta</taxon>
        <taxon>Embryophyta</taxon>
        <taxon>Tracheophyta</taxon>
        <taxon>Spermatophyta</taxon>
        <taxon>Magnoliopsida</taxon>
        <taxon>Liliopsida</taxon>
        <taxon>Araceae</taxon>
        <taxon>Aroideae</taxon>
        <taxon>Colocasieae</taxon>
        <taxon>Colocasia</taxon>
    </lineage>
</organism>
<protein>
    <submittedName>
        <fullName evidence="1">Uncharacterized protein</fullName>
    </submittedName>
</protein>
<evidence type="ECO:0000313" key="1">
    <source>
        <dbReference type="EMBL" id="MQM06435.1"/>
    </source>
</evidence>
<accession>A0A843WPM8</accession>
<comment type="caution">
    <text evidence="1">The sequence shown here is derived from an EMBL/GenBank/DDBJ whole genome shotgun (WGS) entry which is preliminary data.</text>
</comment>
<sequence>MCSSKWGGTPKLDGTICAPLAVLGSLCVTYSVLSSDVLPPQRVLSSVYWNWSLRLLKTVFKISFCHINAVPVRMLHTIHRIPCWNLGLACVQKLKKVHDHCVSPGSSEWRFIASNPTQLPYLSFPSWSSFHKWDSKPNTSRGLDQLTAYSV</sequence>
<dbReference type="Proteomes" id="UP000652761">
    <property type="component" value="Unassembled WGS sequence"/>
</dbReference>
<name>A0A843WPM8_COLES</name>
<dbReference type="EMBL" id="NMUH01003626">
    <property type="protein sequence ID" value="MQM06435.1"/>
    <property type="molecule type" value="Genomic_DNA"/>
</dbReference>
<reference evidence="1" key="1">
    <citation type="submission" date="2017-07" db="EMBL/GenBank/DDBJ databases">
        <title>Taro Niue Genome Assembly and Annotation.</title>
        <authorList>
            <person name="Atibalentja N."/>
            <person name="Keating K."/>
            <person name="Fields C.J."/>
        </authorList>
    </citation>
    <scope>NUCLEOTIDE SEQUENCE</scope>
    <source>
        <strain evidence="1">Niue_2</strain>
        <tissue evidence="1">Leaf</tissue>
    </source>
</reference>